<keyword evidence="2" id="KW-1185">Reference proteome</keyword>
<gene>
    <name evidence="1" type="ORF">NQ314_019720</name>
</gene>
<evidence type="ECO:0000313" key="1">
    <source>
        <dbReference type="EMBL" id="KAJ8927783.1"/>
    </source>
</evidence>
<sequence length="67" mass="7983">MRDRIGVYKMKFTQTHNDRKEAGKRFCLGVYKHCSYCIMTNGVGKKKTLLRQTYHYLYRDNEIMGVS</sequence>
<protein>
    <submittedName>
        <fullName evidence="1">Uncharacterized protein</fullName>
    </submittedName>
</protein>
<dbReference type="AlphaFoldDB" id="A0AAV8WN54"/>
<dbReference type="Proteomes" id="UP001162156">
    <property type="component" value="Unassembled WGS sequence"/>
</dbReference>
<evidence type="ECO:0000313" key="2">
    <source>
        <dbReference type="Proteomes" id="UP001162156"/>
    </source>
</evidence>
<accession>A0AAV8WN54</accession>
<organism evidence="1 2">
    <name type="scientific">Rhamnusium bicolor</name>
    <dbReference type="NCBI Taxonomy" id="1586634"/>
    <lineage>
        <taxon>Eukaryota</taxon>
        <taxon>Metazoa</taxon>
        <taxon>Ecdysozoa</taxon>
        <taxon>Arthropoda</taxon>
        <taxon>Hexapoda</taxon>
        <taxon>Insecta</taxon>
        <taxon>Pterygota</taxon>
        <taxon>Neoptera</taxon>
        <taxon>Endopterygota</taxon>
        <taxon>Coleoptera</taxon>
        <taxon>Polyphaga</taxon>
        <taxon>Cucujiformia</taxon>
        <taxon>Chrysomeloidea</taxon>
        <taxon>Cerambycidae</taxon>
        <taxon>Lepturinae</taxon>
        <taxon>Rhagiini</taxon>
        <taxon>Rhamnusium</taxon>
    </lineage>
</organism>
<comment type="caution">
    <text evidence="1">The sequence shown here is derived from an EMBL/GenBank/DDBJ whole genome shotgun (WGS) entry which is preliminary data.</text>
</comment>
<proteinExistence type="predicted"/>
<dbReference type="EMBL" id="JANEYF010005529">
    <property type="protein sequence ID" value="KAJ8927783.1"/>
    <property type="molecule type" value="Genomic_DNA"/>
</dbReference>
<reference evidence="1" key="1">
    <citation type="journal article" date="2023" name="Insect Mol. Biol.">
        <title>Genome sequencing provides insights into the evolution of gene families encoding plant cell wall-degrading enzymes in longhorned beetles.</title>
        <authorList>
            <person name="Shin N.R."/>
            <person name="Okamura Y."/>
            <person name="Kirsch R."/>
            <person name="Pauchet Y."/>
        </authorList>
    </citation>
    <scope>NUCLEOTIDE SEQUENCE</scope>
    <source>
        <strain evidence="1">RBIC_L_NR</strain>
    </source>
</reference>
<name>A0AAV8WN54_9CUCU</name>